<evidence type="ECO:0000259" key="13">
    <source>
        <dbReference type="Pfam" id="PF00639"/>
    </source>
</evidence>
<dbReference type="GO" id="GO:0003755">
    <property type="term" value="F:peptidyl-prolyl cis-trans isomerase activity"/>
    <property type="evidence" value="ECO:0007669"/>
    <property type="project" value="UniProtKB-UniRule"/>
</dbReference>
<dbReference type="PANTHER" id="PTHR47245">
    <property type="entry name" value="PEPTIDYLPROLYL ISOMERASE"/>
    <property type="match status" value="1"/>
</dbReference>
<evidence type="ECO:0000256" key="8">
    <source>
        <dbReference type="ARBA" id="ARBA00023139"/>
    </source>
</evidence>
<dbReference type="InterPro" id="IPR000297">
    <property type="entry name" value="PPIase_PpiC"/>
</dbReference>
<evidence type="ECO:0000256" key="1">
    <source>
        <dbReference type="ARBA" id="ARBA00000971"/>
    </source>
</evidence>
<accession>A0A2U1D3X6</accession>
<keyword evidence="8" id="KW-0564">Palmitate</keyword>
<keyword evidence="4 11" id="KW-1003">Cell membrane</keyword>
<evidence type="ECO:0000256" key="10">
    <source>
        <dbReference type="ARBA" id="ARBA00023288"/>
    </source>
</evidence>
<evidence type="ECO:0000256" key="4">
    <source>
        <dbReference type="ARBA" id="ARBA00022475"/>
    </source>
</evidence>
<dbReference type="GO" id="GO:0005886">
    <property type="term" value="C:plasma membrane"/>
    <property type="evidence" value="ECO:0007669"/>
    <property type="project" value="UniProtKB-SubCell"/>
</dbReference>
<dbReference type="EC" id="5.2.1.8" evidence="11"/>
<dbReference type="GO" id="GO:0006457">
    <property type="term" value="P:protein folding"/>
    <property type="evidence" value="ECO:0007669"/>
    <property type="project" value="UniProtKB-UniRule"/>
</dbReference>
<comment type="function">
    <text evidence="11">Plays a major role in protein secretion by helping the post-translocational extracellular folding of several secreted proteins.</text>
</comment>
<evidence type="ECO:0000256" key="3">
    <source>
        <dbReference type="ARBA" id="ARBA00006071"/>
    </source>
</evidence>
<keyword evidence="10" id="KW-0449">Lipoprotein</keyword>
<dbReference type="RefSeq" id="WP_089940177.1">
    <property type="nucleotide sequence ID" value="NZ_CAKOEW010000007.1"/>
</dbReference>
<comment type="caution">
    <text evidence="14">The sequence shown here is derived from an EMBL/GenBank/DDBJ whole genome shotgun (WGS) entry which is preliminary data.</text>
</comment>
<dbReference type="InterPro" id="IPR023059">
    <property type="entry name" value="Foldase_PrsA"/>
</dbReference>
<dbReference type="InterPro" id="IPR027304">
    <property type="entry name" value="Trigger_fact/SurA_dom_sf"/>
</dbReference>
<dbReference type="InterPro" id="IPR046357">
    <property type="entry name" value="PPIase_dom_sf"/>
</dbReference>
<dbReference type="Pfam" id="PF00639">
    <property type="entry name" value="Rotamase"/>
    <property type="match status" value="1"/>
</dbReference>
<evidence type="ECO:0000313" key="15">
    <source>
        <dbReference type="Proteomes" id="UP000245433"/>
    </source>
</evidence>
<comment type="similarity">
    <text evidence="3 11">Belongs to the PrsA family.</text>
</comment>
<reference evidence="14 15" key="1">
    <citation type="submission" date="2018-04" db="EMBL/GenBank/DDBJ databases">
        <title>Genomic Encyclopedia of Type Strains, Phase IV (KMG-IV): sequencing the most valuable type-strain genomes for metagenomic binning, comparative biology and taxonomic classification.</title>
        <authorList>
            <person name="Goeker M."/>
        </authorList>
    </citation>
    <scope>NUCLEOTIDE SEQUENCE [LARGE SCALE GENOMIC DNA]</scope>
    <source>
        <strain evidence="14 15">DSM 28795</strain>
    </source>
</reference>
<dbReference type="HAMAP" id="MF_01145">
    <property type="entry name" value="Foldase_PrsA"/>
    <property type="match status" value="1"/>
</dbReference>
<keyword evidence="7 11" id="KW-0472">Membrane</keyword>
<evidence type="ECO:0000256" key="6">
    <source>
        <dbReference type="ARBA" id="ARBA00023110"/>
    </source>
</evidence>
<evidence type="ECO:0000313" key="14">
    <source>
        <dbReference type="EMBL" id="PVY82371.1"/>
    </source>
</evidence>
<dbReference type="InterPro" id="IPR050245">
    <property type="entry name" value="PrsA_foldase"/>
</dbReference>
<dbReference type="AlphaFoldDB" id="A0A2U1D3X6"/>
<evidence type="ECO:0000256" key="7">
    <source>
        <dbReference type="ARBA" id="ARBA00023136"/>
    </source>
</evidence>
<proteinExistence type="inferred from homology"/>
<dbReference type="PANTHER" id="PTHR47245:SF1">
    <property type="entry name" value="FOLDASE PROTEIN PRSA"/>
    <property type="match status" value="1"/>
</dbReference>
<keyword evidence="6 11" id="KW-0697">Rotamase</keyword>
<dbReference type="OrthoDB" id="14196at2"/>
<evidence type="ECO:0000256" key="5">
    <source>
        <dbReference type="ARBA" id="ARBA00022729"/>
    </source>
</evidence>
<keyword evidence="12" id="KW-1133">Transmembrane helix</keyword>
<name>A0A2U1D3X6_9LACO</name>
<feature type="domain" description="PpiC" evidence="13">
    <location>
        <begin position="150"/>
        <end position="233"/>
    </location>
</feature>
<keyword evidence="15" id="KW-1185">Reference proteome</keyword>
<comment type="catalytic activity">
    <reaction evidence="1 11">
        <text>[protein]-peptidylproline (omega=180) = [protein]-peptidylproline (omega=0)</text>
        <dbReference type="Rhea" id="RHEA:16237"/>
        <dbReference type="Rhea" id="RHEA-COMP:10747"/>
        <dbReference type="Rhea" id="RHEA-COMP:10748"/>
        <dbReference type="ChEBI" id="CHEBI:83833"/>
        <dbReference type="ChEBI" id="CHEBI:83834"/>
        <dbReference type="EC" id="5.2.1.8"/>
    </reaction>
</comment>
<keyword evidence="5 11" id="KW-0732">Signal</keyword>
<gene>
    <name evidence="11" type="primary">prsA</name>
    <name evidence="14" type="ORF">C7384_11327</name>
</gene>
<keyword evidence="12" id="KW-0812">Transmembrane</keyword>
<protein>
    <recommendedName>
        <fullName evidence="11">Foldase protein PrsA</fullName>
        <ecNumber evidence="11">5.2.1.8</ecNumber>
    </recommendedName>
</protein>
<evidence type="ECO:0000256" key="9">
    <source>
        <dbReference type="ARBA" id="ARBA00023235"/>
    </source>
</evidence>
<dbReference type="EMBL" id="QEKT01000013">
    <property type="protein sequence ID" value="PVY82371.1"/>
    <property type="molecule type" value="Genomic_DNA"/>
</dbReference>
<dbReference type="SUPFAM" id="SSF54534">
    <property type="entry name" value="FKBP-like"/>
    <property type="match status" value="1"/>
</dbReference>
<dbReference type="Proteomes" id="UP000245433">
    <property type="component" value="Unassembled WGS sequence"/>
</dbReference>
<keyword evidence="9 11" id="KW-0413">Isomerase</keyword>
<feature type="transmembrane region" description="Helical" evidence="12">
    <location>
        <begin position="5"/>
        <end position="23"/>
    </location>
</feature>
<comment type="subcellular location">
    <subcellularLocation>
        <location evidence="2">Cell membrane</location>
        <topology evidence="2">Lipid-anchor</topology>
    </subcellularLocation>
</comment>
<evidence type="ECO:0000256" key="11">
    <source>
        <dbReference type="HAMAP-Rule" id="MF_01145"/>
    </source>
</evidence>
<evidence type="ECO:0000256" key="12">
    <source>
        <dbReference type="SAM" id="Phobius"/>
    </source>
</evidence>
<sequence length="307" mass="33938">MRRKIVWGLLIVIFLGGLVYLFFNSSKTVMTSTAGKITEKEYYEDVKKSAAGQQEFANMVINKVLNKEYGKDVSKSDSDKAFDTQKAQYGSQFKEVLAQNNMTEEQFKESIRNKMIMTYAVKANYKISQKQLDEAYSNYQPETTISLITAKNQDDAQAAIDDINAGDSWASVYKKYSSENKNASATGQLPAFDSTNTSVDSEIRKAAFNMSGVGAISDSPVKGTSGNYYVIKIDKVSDKPAQSKVEKKLKDKIATDFLNDSKNQTEIQKIIGSILRKDDVSVKDTDLKNALSGYMTSGVTANSSSSK</sequence>
<evidence type="ECO:0000256" key="2">
    <source>
        <dbReference type="ARBA" id="ARBA00004193"/>
    </source>
</evidence>
<dbReference type="SUPFAM" id="SSF109998">
    <property type="entry name" value="Triger factor/SurA peptide-binding domain-like"/>
    <property type="match status" value="1"/>
</dbReference>
<dbReference type="Gene3D" id="3.10.50.40">
    <property type="match status" value="1"/>
</dbReference>
<organism evidence="14 15">
    <name type="scientific">Convivina intestini</name>
    <dbReference type="NCBI Taxonomy" id="1505726"/>
    <lineage>
        <taxon>Bacteria</taxon>
        <taxon>Bacillati</taxon>
        <taxon>Bacillota</taxon>
        <taxon>Bacilli</taxon>
        <taxon>Lactobacillales</taxon>
        <taxon>Lactobacillaceae</taxon>
        <taxon>Convivina</taxon>
    </lineage>
</organism>